<protein>
    <submittedName>
        <fullName evidence="2">Uncharacterized protein</fullName>
    </submittedName>
</protein>
<sequence length="273" mass="29014">MKAAGHFQTAIPVGDPGCQLQFVAFVGAGQVVDLVPDHCHGPVQTLIFGQVQAQKLRMPPGAALQPGDIHGIIGMPQPINVFGADWRECSEVRIRGSELVREMARTVAEIGSPETQSSRTMRIAAPVAPSPSGRSRLVHDYRADAPRRHAVLDTLRPLCVRNALHQSGSAMSVMSVSGSGHLFAPRRLTLRDQSEQSPGSVSGPTSSGSFALTLIRGSPQRAILGPVRLARRPAEPPPDQCQGSAVTYVAIGVVSDIAMKKRFRLCAVITGKA</sequence>
<evidence type="ECO:0000256" key="1">
    <source>
        <dbReference type="SAM" id="MobiDB-lite"/>
    </source>
</evidence>
<evidence type="ECO:0000313" key="3">
    <source>
        <dbReference type="Proteomes" id="UP000271631"/>
    </source>
</evidence>
<name>A0A3M6BFE4_PSEYM</name>
<proteinExistence type="predicted"/>
<dbReference type="EMBL" id="RBUQ01000298">
    <property type="protein sequence ID" value="RMV30283.1"/>
    <property type="molecule type" value="Genomic_DNA"/>
</dbReference>
<dbReference type="Proteomes" id="UP000271631">
    <property type="component" value="Unassembled WGS sequence"/>
</dbReference>
<feature type="region of interest" description="Disordered" evidence="1">
    <location>
        <begin position="110"/>
        <end position="136"/>
    </location>
</feature>
<dbReference type="AlphaFoldDB" id="A0A3M6BFE4"/>
<comment type="caution">
    <text evidence="2">The sequence shown here is derived from an EMBL/GenBank/DDBJ whole genome shotgun (WGS) entry which is preliminary data.</text>
</comment>
<accession>A0A3M6BFE4</accession>
<reference evidence="2 3" key="1">
    <citation type="submission" date="2018-08" db="EMBL/GenBank/DDBJ databases">
        <title>Recombination of ecologically and evolutionarily significant loci maintains genetic cohesion in the Pseudomonas syringae species complex.</title>
        <authorList>
            <person name="Dillon M."/>
            <person name="Thakur S."/>
            <person name="Almeida R.N.D."/>
            <person name="Weir B.S."/>
            <person name="Guttman D.S."/>
        </authorList>
    </citation>
    <scope>NUCLEOTIDE SEQUENCE [LARGE SCALE GENOMIC DNA]</scope>
    <source>
        <strain evidence="2 3">ICMP 11281</strain>
    </source>
</reference>
<gene>
    <name evidence="2" type="ORF">ALP13_04540</name>
</gene>
<organism evidence="2 3">
    <name type="scientific">Pseudomonas syringae pv. maculicola</name>
    <dbReference type="NCBI Taxonomy" id="59511"/>
    <lineage>
        <taxon>Bacteria</taxon>
        <taxon>Pseudomonadati</taxon>
        <taxon>Pseudomonadota</taxon>
        <taxon>Gammaproteobacteria</taxon>
        <taxon>Pseudomonadales</taxon>
        <taxon>Pseudomonadaceae</taxon>
        <taxon>Pseudomonas</taxon>
    </lineage>
</organism>
<evidence type="ECO:0000313" key="2">
    <source>
        <dbReference type="EMBL" id="RMV30283.1"/>
    </source>
</evidence>